<dbReference type="AlphaFoldDB" id="A0A4V4HB83"/>
<dbReference type="OrthoDB" id="3070155at2759"/>
<dbReference type="Proteomes" id="UP000297245">
    <property type="component" value="Unassembled WGS sequence"/>
</dbReference>
<gene>
    <name evidence="1" type="ORF">K435DRAFT_59303</name>
</gene>
<keyword evidence="2" id="KW-1185">Reference proteome</keyword>
<dbReference type="EMBL" id="ML180209">
    <property type="protein sequence ID" value="THU78355.1"/>
    <property type="molecule type" value="Genomic_DNA"/>
</dbReference>
<protein>
    <submittedName>
        <fullName evidence="1">Uncharacterized protein</fullName>
    </submittedName>
</protein>
<reference evidence="1 2" key="1">
    <citation type="journal article" date="2019" name="Nat. Ecol. Evol.">
        <title>Megaphylogeny resolves global patterns of mushroom evolution.</title>
        <authorList>
            <person name="Varga T."/>
            <person name="Krizsan K."/>
            <person name="Foldi C."/>
            <person name="Dima B."/>
            <person name="Sanchez-Garcia M."/>
            <person name="Sanchez-Ramirez S."/>
            <person name="Szollosi G.J."/>
            <person name="Szarkandi J.G."/>
            <person name="Papp V."/>
            <person name="Albert L."/>
            <person name="Andreopoulos W."/>
            <person name="Angelini C."/>
            <person name="Antonin V."/>
            <person name="Barry K.W."/>
            <person name="Bougher N.L."/>
            <person name="Buchanan P."/>
            <person name="Buyck B."/>
            <person name="Bense V."/>
            <person name="Catcheside P."/>
            <person name="Chovatia M."/>
            <person name="Cooper J."/>
            <person name="Damon W."/>
            <person name="Desjardin D."/>
            <person name="Finy P."/>
            <person name="Geml J."/>
            <person name="Haridas S."/>
            <person name="Hughes K."/>
            <person name="Justo A."/>
            <person name="Karasinski D."/>
            <person name="Kautmanova I."/>
            <person name="Kiss B."/>
            <person name="Kocsube S."/>
            <person name="Kotiranta H."/>
            <person name="LaButti K.M."/>
            <person name="Lechner B.E."/>
            <person name="Liimatainen K."/>
            <person name="Lipzen A."/>
            <person name="Lukacs Z."/>
            <person name="Mihaltcheva S."/>
            <person name="Morgado L.N."/>
            <person name="Niskanen T."/>
            <person name="Noordeloos M.E."/>
            <person name="Ohm R.A."/>
            <person name="Ortiz-Santana B."/>
            <person name="Ovrebo C."/>
            <person name="Racz N."/>
            <person name="Riley R."/>
            <person name="Savchenko A."/>
            <person name="Shiryaev A."/>
            <person name="Soop K."/>
            <person name="Spirin V."/>
            <person name="Szebenyi C."/>
            <person name="Tomsovsky M."/>
            <person name="Tulloss R.E."/>
            <person name="Uehling J."/>
            <person name="Grigoriev I.V."/>
            <person name="Vagvolgyi C."/>
            <person name="Papp T."/>
            <person name="Martin F.M."/>
            <person name="Miettinen O."/>
            <person name="Hibbett D.S."/>
            <person name="Nagy L.G."/>
        </authorList>
    </citation>
    <scope>NUCLEOTIDE SEQUENCE [LARGE SCALE GENOMIC DNA]</scope>
    <source>
        <strain evidence="1 2">CBS 962.96</strain>
    </source>
</reference>
<name>A0A4V4HB83_DENBC</name>
<evidence type="ECO:0000313" key="1">
    <source>
        <dbReference type="EMBL" id="THU78355.1"/>
    </source>
</evidence>
<evidence type="ECO:0000313" key="2">
    <source>
        <dbReference type="Proteomes" id="UP000297245"/>
    </source>
</evidence>
<sequence length="142" mass="15787">MILTVNLWKSTQTNATANATFDPSRELVEIYKCIELIRNYELKHTNAGRLIDIINTVISVSHYTNSVPSSQNADSLNTGMPPSVTQLSQNSVETNEGQHQELSSFHLPLYTDELGSFDSSPYMTTSFCDFTPAVGQTRRVPV</sequence>
<proteinExistence type="predicted"/>
<organism evidence="1 2">
    <name type="scientific">Dendrothele bispora (strain CBS 962.96)</name>
    <dbReference type="NCBI Taxonomy" id="1314807"/>
    <lineage>
        <taxon>Eukaryota</taxon>
        <taxon>Fungi</taxon>
        <taxon>Dikarya</taxon>
        <taxon>Basidiomycota</taxon>
        <taxon>Agaricomycotina</taxon>
        <taxon>Agaricomycetes</taxon>
        <taxon>Agaricomycetidae</taxon>
        <taxon>Agaricales</taxon>
        <taxon>Agaricales incertae sedis</taxon>
        <taxon>Dendrothele</taxon>
    </lineage>
</organism>
<accession>A0A4V4HB83</accession>